<reference evidence="1" key="1">
    <citation type="submission" date="2014-09" db="EMBL/GenBank/DDBJ databases">
        <authorList>
            <person name="Magalhaes I.L.F."/>
            <person name="Oliveira U."/>
            <person name="Santos F.R."/>
            <person name="Vidigal T.H.D.A."/>
            <person name="Brescovit A.D."/>
            <person name="Santos A.J."/>
        </authorList>
    </citation>
    <scope>NUCLEOTIDE SEQUENCE</scope>
    <source>
        <tissue evidence="1">Shoot tissue taken approximately 20 cm above the soil surface</tissue>
    </source>
</reference>
<name>A0A0A9EWB8_ARUDO</name>
<accession>A0A0A9EWB8</accession>
<dbReference type="AlphaFoldDB" id="A0A0A9EWB8"/>
<organism evidence="1">
    <name type="scientific">Arundo donax</name>
    <name type="common">Giant reed</name>
    <name type="synonym">Donax arundinaceus</name>
    <dbReference type="NCBI Taxonomy" id="35708"/>
    <lineage>
        <taxon>Eukaryota</taxon>
        <taxon>Viridiplantae</taxon>
        <taxon>Streptophyta</taxon>
        <taxon>Embryophyta</taxon>
        <taxon>Tracheophyta</taxon>
        <taxon>Spermatophyta</taxon>
        <taxon>Magnoliopsida</taxon>
        <taxon>Liliopsida</taxon>
        <taxon>Poales</taxon>
        <taxon>Poaceae</taxon>
        <taxon>PACMAD clade</taxon>
        <taxon>Arundinoideae</taxon>
        <taxon>Arundineae</taxon>
        <taxon>Arundo</taxon>
    </lineage>
</organism>
<dbReference type="EMBL" id="GBRH01194622">
    <property type="protein sequence ID" value="JAE03274.1"/>
    <property type="molecule type" value="Transcribed_RNA"/>
</dbReference>
<reference evidence="1" key="2">
    <citation type="journal article" date="2015" name="Data Brief">
        <title>Shoot transcriptome of the giant reed, Arundo donax.</title>
        <authorList>
            <person name="Barrero R.A."/>
            <person name="Guerrero F.D."/>
            <person name="Moolhuijzen P."/>
            <person name="Goolsby J.A."/>
            <person name="Tidwell J."/>
            <person name="Bellgard S.E."/>
            <person name="Bellgard M.I."/>
        </authorList>
    </citation>
    <scope>NUCLEOTIDE SEQUENCE</scope>
    <source>
        <tissue evidence="1">Shoot tissue taken approximately 20 cm above the soil surface</tissue>
    </source>
</reference>
<proteinExistence type="predicted"/>
<protein>
    <submittedName>
        <fullName evidence="1">Uncharacterized protein</fullName>
    </submittedName>
</protein>
<sequence>MGTVNLLGSLMVAQGNALRRGRRLRQTVGKGCHRLHVSGVSPKSMAAMNEAAKDGFFWFRSTGISHLSCELAIIKSLGFIGGQPD</sequence>
<evidence type="ECO:0000313" key="1">
    <source>
        <dbReference type="EMBL" id="JAE03274.1"/>
    </source>
</evidence>